<reference evidence="1 2" key="1">
    <citation type="journal article" date="2018" name="Nat. Genet.">
        <title>The Rosa genome provides new insights in the design of modern roses.</title>
        <authorList>
            <person name="Bendahmane M."/>
        </authorList>
    </citation>
    <scope>NUCLEOTIDE SEQUENCE [LARGE SCALE GENOMIC DNA]</scope>
    <source>
        <strain evidence="2">cv. Old Blush</strain>
    </source>
</reference>
<evidence type="ECO:0000313" key="2">
    <source>
        <dbReference type="Proteomes" id="UP000238479"/>
    </source>
</evidence>
<keyword evidence="2" id="KW-1185">Reference proteome</keyword>
<protein>
    <submittedName>
        <fullName evidence="1">Uncharacterized protein</fullName>
    </submittedName>
</protein>
<dbReference type="Gramene" id="PRQ31716">
    <property type="protein sequence ID" value="PRQ31716"/>
    <property type="gene ID" value="RchiOBHm_Chr5g0038531"/>
</dbReference>
<evidence type="ECO:0000313" key="1">
    <source>
        <dbReference type="EMBL" id="PRQ31716.1"/>
    </source>
</evidence>
<sequence>MFPCFEQQREKLGAIVRSVGGRNCSSHSLSLSSETIQETEQLFSKLVRSVGGRNCSSHSLSLSSETIQETEQLFSKLVRSVGGRNCSSRSIGHRSTPDHVPRLHLYLAQLLEAALNRDTATSGGGKLRPV</sequence>
<name>A0A2P6QC09_ROSCH</name>
<organism evidence="1 2">
    <name type="scientific">Rosa chinensis</name>
    <name type="common">China rose</name>
    <dbReference type="NCBI Taxonomy" id="74649"/>
    <lineage>
        <taxon>Eukaryota</taxon>
        <taxon>Viridiplantae</taxon>
        <taxon>Streptophyta</taxon>
        <taxon>Embryophyta</taxon>
        <taxon>Tracheophyta</taxon>
        <taxon>Spermatophyta</taxon>
        <taxon>Magnoliopsida</taxon>
        <taxon>eudicotyledons</taxon>
        <taxon>Gunneridae</taxon>
        <taxon>Pentapetalae</taxon>
        <taxon>rosids</taxon>
        <taxon>fabids</taxon>
        <taxon>Rosales</taxon>
        <taxon>Rosaceae</taxon>
        <taxon>Rosoideae</taxon>
        <taxon>Rosoideae incertae sedis</taxon>
        <taxon>Rosa</taxon>
    </lineage>
</organism>
<comment type="caution">
    <text evidence="1">The sequence shown here is derived from an EMBL/GenBank/DDBJ whole genome shotgun (WGS) entry which is preliminary data.</text>
</comment>
<dbReference type="EMBL" id="PDCK01000043">
    <property type="protein sequence ID" value="PRQ31716.1"/>
    <property type="molecule type" value="Genomic_DNA"/>
</dbReference>
<dbReference type="AlphaFoldDB" id="A0A2P6QC09"/>
<proteinExistence type="predicted"/>
<accession>A0A2P6QC09</accession>
<dbReference type="Proteomes" id="UP000238479">
    <property type="component" value="Chromosome 5"/>
</dbReference>
<gene>
    <name evidence="1" type="ORF">RchiOBHm_Chr5g0038531</name>
</gene>